<dbReference type="Proteomes" id="UP000292447">
    <property type="component" value="Chromosome III"/>
</dbReference>
<dbReference type="Gene3D" id="1.10.510.10">
    <property type="entry name" value="Transferase(Phosphotransferase) domain 1"/>
    <property type="match status" value="1"/>
</dbReference>
<dbReference type="InterPro" id="IPR000719">
    <property type="entry name" value="Prot_kinase_dom"/>
</dbReference>
<dbReference type="CDD" id="cd14008">
    <property type="entry name" value="STKc_LKB1_CaMKK"/>
    <property type="match status" value="1"/>
</dbReference>
<feature type="region of interest" description="Disordered" evidence="4">
    <location>
        <begin position="628"/>
        <end position="662"/>
    </location>
</feature>
<dbReference type="STRING" id="2163413.A0A4P6XL80"/>
<protein>
    <submittedName>
        <fullName evidence="6">Serine/threonine protein kinase</fullName>
    </submittedName>
</protein>
<feature type="domain" description="Protein kinase" evidence="5">
    <location>
        <begin position="23"/>
        <end position="323"/>
    </location>
</feature>
<feature type="binding site" evidence="3">
    <location>
        <position position="54"/>
    </location>
    <ligand>
        <name>ATP</name>
        <dbReference type="ChEBI" id="CHEBI:30616"/>
    </ligand>
</feature>
<dbReference type="SMART" id="SM00220">
    <property type="entry name" value="S_TKc"/>
    <property type="match status" value="1"/>
</dbReference>
<keyword evidence="7" id="KW-1185">Reference proteome</keyword>
<dbReference type="PROSITE" id="PS50011">
    <property type="entry name" value="PROTEIN_KINASE_DOM"/>
    <property type="match status" value="1"/>
</dbReference>
<feature type="compositionally biased region" description="Polar residues" evidence="4">
    <location>
        <begin position="577"/>
        <end position="591"/>
    </location>
</feature>
<evidence type="ECO:0000256" key="2">
    <source>
        <dbReference type="ARBA" id="ARBA00022840"/>
    </source>
</evidence>
<evidence type="ECO:0000256" key="3">
    <source>
        <dbReference type="PROSITE-ProRule" id="PRU10141"/>
    </source>
</evidence>
<evidence type="ECO:0000259" key="5">
    <source>
        <dbReference type="PROSITE" id="PS50011"/>
    </source>
</evidence>
<dbReference type="InterPro" id="IPR017441">
    <property type="entry name" value="Protein_kinase_ATP_BS"/>
</dbReference>
<evidence type="ECO:0000256" key="4">
    <source>
        <dbReference type="SAM" id="MobiDB-lite"/>
    </source>
</evidence>
<feature type="region of interest" description="Disordered" evidence="4">
    <location>
        <begin position="577"/>
        <end position="596"/>
    </location>
</feature>
<organism evidence="6 7">
    <name type="scientific">Metschnikowia aff. pulcherrima</name>
    <dbReference type="NCBI Taxonomy" id="2163413"/>
    <lineage>
        <taxon>Eukaryota</taxon>
        <taxon>Fungi</taxon>
        <taxon>Dikarya</taxon>
        <taxon>Ascomycota</taxon>
        <taxon>Saccharomycotina</taxon>
        <taxon>Pichiomycetes</taxon>
        <taxon>Metschnikowiaceae</taxon>
        <taxon>Metschnikowia</taxon>
    </lineage>
</organism>
<dbReference type="EMBL" id="CP034458">
    <property type="protein sequence ID" value="QBM88132.1"/>
    <property type="molecule type" value="Genomic_DNA"/>
</dbReference>
<dbReference type="GO" id="GO:0030447">
    <property type="term" value="P:filamentous growth"/>
    <property type="evidence" value="ECO:0007669"/>
    <property type="project" value="UniProtKB-ARBA"/>
</dbReference>
<proteinExistence type="predicted"/>
<reference evidence="7" key="1">
    <citation type="submission" date="2019-03" db="EMBL/GenBank/DDBJ databases">
        <title>Snf2 controls pulcherriminic acid biosynthesis and connects pigmentation and antifungal activity of the yeast Metschnikowia pulcherrima.</title>
        <authorList>
            <person name="Gore-Lloyd D."/>
            <person name="Sumann I."/>
            <person name="Brachmann A.O."/>
            <person name="Schneeberger K."/>
            <person name="Ortiz-Merino R.A."/>
            <person name="Moreno-Beltran M."/>
            <person name="Schlaefli M."/>
            <person name="Kirner P."/>
            <person name="Santos Kron A."/>
            <person name="Wolfe K.H."/>
            <person name="Piel J."/>
            <person name="Ahrens C.H."/>
            <person name="Henk D."/>
            <person name="Freimoser F.M."/>
        </authorList>
    </citation>
    <scope>NUCLEOTIDE SEQUENCE [LARGE SCALE GENOMIC DNA]</scope>
    <source>
        <strain evidence="7">APC 1.2</strain>
    </source>
</reference>
<dbReference type="PROSITE" id="PS00107">
    <property type="entry name" value="PROTEIN_KINASE_ATP"/>
    <property type="match status" value="1"/>
</dbReference>
<keyword evidence="6" id="KW-0418">Kinase</keyword>
<feature type="compositionally biased region" description="Polar residues" evidence="4">
    <location>
        <begin position="481"/>
        <end position="493"/>
    </location>
</feature>
<dbReference type="GO" id="GO:0004674">
    <property type="term" value="F:protein serine/threonine kinase activity"/>
    <property type="evidence" value="ECO:0007669"/>
    <property type="project" value="UniProtKB-KW"/>
</dbReference>
<dbReference type="PROSITE" id="PS00108">
    <property type="entry name" value="PROTEIN_KINASE_ST"/>
    <property type="match status" value="1"/>
</dbReference>
<keyword evidence="1 3" id="KW-0547">Nucleotide-binding</keyword>
<dbReference type="InterPro" id="IPR045269">
    <property type="entry name" value="Atg1-like"/>
</dbReference>
<keyword evidence="6" id="KW-0808">Transferase</keyword>
<dbReference type="SUPFAM" id="SSF56112">
    <property type="entry name" value="Protein kinase-like (PK-like)"/>
    <property type="match status" value="1"/>
</dbReference>
<sequence>MDIQKLHIELDKSTRRKIVNLRFRLLQSIGQGQFGKVLLAQDLKQGPEKYVAIKTINRVDTARLITKTYLSHTTKIKREIQIMKECDHPNVVKLFQVIDDMKYDKILLVLEYCALGEIDWKKYNHYHEKYLKNPDKRLCLNRILRDVTNGLEYLHLYKNIIHRDLKPSNLLISSDRTIKISDFGVSLILENNANDDKELGKTMGTPAFFAPELCQFVNNRLSMFNEKDLLQSRIDARIDLWSLGVTLYCLFYHQLPFEGFNEFGLFKNIVNAELRFPKTKRSSLAKLDDVKELSLLEDLIRRLLAKEPLKRPTLTEIKNHGFTNFDLTKAESEKFKSMNRQIVAAQSPLAAEAFAAETRLMLRLRKLFISRSETPESSPTFANDISVKKEPVSAPNINVLELEKVDDLLDAYLDDLLSFGSLEDDTEAVETGFFGSLGEYKLDYPDAQLRNSLPGAIPPPGPPKDLPPPLKLLSSNFDLSKTKASQNSKNSPLRQFHGEKTPTSATPVVTIGPDSPLSIKSVFSPSRRFFSRFKKKTTEPTISALTGTMEKGDFIKLAPPPTFGGWEKPISNRNLLSSVDSGQNSRKNSVCSSTSNGISKISSSSSSLNLHAYLMDSPAASFGRESFQSARVELPKESNSSESDEEADRTVTMDEFLSNLDN</sequence>
<dbReference type="PANTHER" id="PTHR24348">
    <property type="entry name" value="SERINE/THREONINE-PROTEIN KINASE UNC-51-RELATED"/>
    <property type="match status" value="1"/>
</dbReference>
<dbReference type="AlphaFoldDB" id="A0A4P6XL80"/>
<dbReference type="InterPro" id="IPR008271">
    <property type="entry name" value="Ser/Thr_kinase_AS"/>
</dbReference>
<evidence type="ECO:0000256" key="1">
    <source>
        <dbReference type="ARBA" id="ARBA00022741"/>
    </source>
</evidence>
<feature type="region of interest" description="Disordered" evidence="4">
    <location>
        <begin position="481"/>
        <end position="511"/>
    </location>
</feature>
<accession>A0A4P6XL80</accession>
<name>A0A4P6XL80_9ASCO</name>
<dbReference type="InterPro" id="IPR011009">
    <property type="entry name" value="Kinase-like_dom_sf"/>
</dbReference>
<dbReference type="Pfam" id="PF00069">
    <property type="entry name" value="Pkinase"/>
    <property type="match status" value="1"/>
</dbReference>
<dbReference type="GO" id="GO:0005737">
    <property type="term" value="C:cytoplasm"/>
    <property type="evidence" value="ECO:0007669"/>
    <property type="project" value="TreeGrafter"/>
</dbReference>
<keyword evidence="6" id="KW-0723">Serine/threonine-protein kinase</keyword>
<gene>
    <name evidence="6" type="primary">MPUL0C00950</name>
    <name evidence="6" type="ORF">METSCH_C00950</name>
</gene>
<evidence type="ECO:0000313" key="7">
    <source>
        <dbReference type="Proteomes" id="UP000292447"/>
    </source>
</evidence>
<keyword evidence="2 3" id="KW-0067">ATP-binding</keyword>
<dbReference type="GO" id="GO:0005524">
    <property type="term" value="F:ATP binding"/>
    <property type="evidence" value="ECO:0007669"/>
    <property type="project" value="UniProtKB-UniRule"/>
</dbReference>
<dbReference type="GO" id="GO:0010506">
    <property type="term" value="P:regulation of autophagy"/>
    <property type="evidence" value="ECO:0007669"/>
    <property type="project" value="InterPro"/>
</dbReference>
<evidence type="ECO:0000313" key="6">
    <source>
        <dbReference type="EMBL" id="QBM88132.1"/>
    </source>
</evidence>